<evidence type="ECO:0000313" key="2">
    <source>
        <dbReference type="Proteomes" id="UP000031036"/>
    </source>
</evidence>
<organism evidence="1 2">
    <name type="scientific">Toxocara canis</name>
    <name type="common">Canine roundworm</name>
    <dbReference type="NCBI Taxonomy" id="6265"/>
    <lineage>
        <taxon>Eukaryota</taxon>
        <taxon>Metazoa</taxon>
        <taxon>Ecdysozoa</taxon>
        <taxon>Nematoda</taxon>
        <taxon>Chromadorea</taxon>
        <taxon>Rhabditida</taxon>
        <taxon>Spirurina</taxon>
        <taxon>Ascaridomorpha</taxon>
        <taxon>Ascaridoidea</taxon>
        <taxon>Toxocaridae</taxon>
        <taxon>Toxocara</taxon>
    </lineage>
</organism>
<feature type="non-terminal residue" evidence="1">
    <location>
        <position position="175"/>
    </location>
</feature>
<sequence>MINGLGLQLSRRRRAAWIAFTNFRDVFYDAKATLSVKAELFNSTVLPLLLDGCETWNTTLAEEIKLAKTQLAMERRMVDVSRQQHIRNEGLRSRSGVKYVVEKKYKRKQGCAGHLARMKNNRWTKRIAEWNPRDARRPSGRPPTRREGPLRRLYGAAWMRLAQDHERRKICQLHR</sequence>
<dbReference type="STRING" id="6265.A0A0B2V303"/>
<dbReference type="OrthoDB" id="5871589at2759"/>
<name>A0A0B2V303_TOXCA</name>
<keyword evidence="2" id="KW-1185">Reference proteome</keyword>
<gene>
    <name evidence="1" type="primary">F52C9.6</name>
    <name evidence="1" type="ORF">Tcan_00957</name>
</gene>
<dbReference type="Proteomes" id="UP000031036">
    <property type="component" value="Unassembled WGS sequence"/>
</dbReference>
<evidence type="ECO:0000313" key="1">
    <source>
        <dbReference type="EMBL" id="KHN75854.1"/>
    </source>
</evidence>
<dbReference type="OMA" id="HIRNEGL"/>
<dbReference type="AlphaFoldDB" id="A0A0B2V303"/>
<dbReference type="PANTHER" id="PTHR47027:SF20">
    <property type="entry name" value="REVERSE TRANSCRIPTASE-LIKE PROTEIN WITH RNA-DIRECTED DNA POLYMERASE DOMAIN"/>
    <property type="match status" value="1"/>
</dbReference>
<protein>
    <submittedName>
        <fullName evidence="1">Uncharacterized transposon-derived protein F52C9.6</fullName>
    </submittedName>
</protein>
<dbReference type="PANTHER" id="PTHR47027">
    <property type="entry name" value="REVERSE TRANSCRIPTASE DOMAIN-CONTAINING PROTEIN"/>
    <property type="match status" value="1"/>
</dbReference>
<dbReference type="EMBL" id="JPKZ01002600">
    <property type="protein sequence ID" value="KHN75854.1"/>
    <property type="molecule type" value="Genomic_DNA"/>
</dbReference>
<comment type="caution">
    <text evidence="1">The sequence shown here is derived from an EMBL/GenBank/DDBJ whole genome shotgun (WGS) entry which is preliminary data.</text>
</comment>
<reference evidence="1 2" key="1">
    <citation type="submission" date="2014-11" db="EMBL/GenBank/DDBJ databases">
        <title>Genetic blueprint of the zoonotic pathogen Toxocara canis.</title>
        <authorList>
            <person name="Zhu X.-Q."/>
            <person name="Korhonen P.K."/>
            <person name="Cai H."/>
            <person name="Young N.D."/>
            <person name="Nejsum P."/>
            <person name="von Samson-Himmelstjerna G."/>
            <person name="Boag P.R."/>
            <person name="Tan P."/>
            <person name="Li Q."/>
            <person name="Min J."/>
            <person name="Yang Y."/>
            <person name="Wang X."/>
            <person name="Fang X."/>
            <person name="Hall R.S."/>
            <person name="Hofmann A."/>
            <person name="Sternberg P.W."/>
            <person name="Jex A.R."/>
            <person name="Gasser R.B."/>
        </authorList>
    </citation>
    <scope>NUCLEOTIDE SEQUENCE [LARGE SCALE GENOMIC DNA]</scope>
    <source>
        <strain evidence="1">PN_DK_2014</strain>
    </source>
</reference>
<proteinExistence type="predicted"/>
<accession>A0A0B2V303</accession>